<dbReference type="OrthoDB" id="25818at2759"/>
<dbReference type="InterPro" id="IPR012340">
    <property type="entry name" value="NA-bd_OB-fold"/>
</dbReference>
<feature type="region of interest" description="Disordered" evidence="1">
    <location>
        <begin position="666"/>
        <end position="690"/>
    </location>
</feature>
<evidence type="ECO:0000313" key="3">
    <source>
        <dbReference type="Proteomes" id="UP000824120"/>
    </source>
</evidence>
<accession>A0A9J5Y277</accession>
<evidence type="ECO:0000256" key="1">
    <source>
        <dbReference type="SAM" id="MobiDB-lite"/>
    </source>
</evidence>
<dbReference type="EMBL" id="JACXVP010000007">
    <property type="protein sequence ID" value="KAG5594042.1"/>
    <property type="molecule type" value="Genomic_DNA"/>
</dbReference>
<dbReference type="InterPro" id="IPR011004">
    <property type="entry name" value="Trimer_LpxA-like_sf"/>
</dbReference>
<feature type="compositionally biased region" description="Pro residues" evidence="1">
    <location>
        <begin position="680"/>
        <end position="690"/>
    </location>
</feature>
<dbReference type="Proteomes" id="UP000824120">
    <property type="component" value="Chromosome 7"/>
</dbReference>
<organism evidence="2 3">
    <name type="scientific">Solanum commersonii</name>
    <name type="common">Commerson's wild potato</name>
    <name type="synonym">Commerson's nightshade</name>
    <dbReference type="NCBI Taxonomy" id="4109"/>
    <lineage>
        <taxon>Eukaryota</taxon>
        <taxon>Viridiplantae</taxon>
        <taxon>Streptophyta</taxon>
        <taxon>Embryophyta</taxon>
        <taxon>Tracheophyta</taxon>
        <taxon>Spermatophyta</taxon>
        <taxon>Magnoliopsida</taxon>
        <taxon>eudicotyledons</taxon>
        <taxon>Gunneridae</taxon>
        <taxon>Pentapetalae</taxon>
        <taxon>asterids</taxon>
        <taxon>lamiids</taxon>
        <taxon>Solanales</taxon>
        <taxon>Solanaceae</taxon>
        <taxon>Solanoideae</taxon>
        <taxon>Solaneae</taxon>
        <taxon>Solanum</taxon>
    </lineage>
</organism>
<comment type="caution">
    <text evidence="2">The sequence shown here is derived from an EMBL/GenBank/DDBJ whole genome shotgun (WGS) entry which is preliminary data.</text>
</comment>
<dbReference type="Gene3D" id="2.40.50.140">
    <property type="entry name" value="Nucleic acid-binding proteins"/>
    <property type="match status" value="2"/>
</dbReference>
<dbReference type="AlphaFoldDB" id="A0A9J5Y277"/>
<name>A0A9J5Y277_SOLCO</name>
<sequence>MVEDLTTKDHDVVQVNAKAFAVDRHLQQKQFSTPTAPSFHSIHMQMQMEVLYQQMKVLAEQRKGKKLKRCNAWNIEPNLENLTIIRKGNYGIKEVIVDVLNNKVQVIFYPTFLNVILSNTTSVPLEVQIDISFALSLKVLHPIYPAEQLPLQVRLLLKLSSESVFGVYIHPAAQIGEGILLDHATGVVITETAVIVHAFRSIFQIDLSHRTATTTTSISAQLAEKLLSSQLAIDILSALNRSAGLHNHMSFTYQIWVTWVDNQLIESNTEDRILHYLNKHKPATSTEYSCYPVDTTIWLTLFPTNMVLRLNIDQIEPATRDWICKVQIVEIGRPRESLDKKCTFQNLILEDERECQIKAVMYADEIQQYADKLKLLNTYLISTARVKVSPTSYGKPIHQFYWILDKETVIEQIKVSNEVENPLPPPTKLNITGFNHIPHLIVDSTAEIDILAIVLRCGPQKNAGRSHHRCREITLCDNQKKQFLFTLWEDFGEIKGHEISSKMATEADLPVILGRSIGISTYQGLSLQTRYNSTVRVNSNYPQAVALINWAKENKTMLLGYASDKTSTSSTVAPIIVSPAAQQLISIAEISSAPSRQSLPLNDVHEMLSNKVFEIQLRKSSWASSNTTHATLSVLSYILKQHTPQGTTDRTSKRVKPLEISEVEIIPTATAAGSSNPTPKFEPPTPTKKM</sequence>
<reference evidence="2 3" key="1">
    <citation type="submission" date="2020-09" db="EMBL/GenBank/DDBJ databases">
        <title>De no assembly of potato wild relative species, Solanum commersonii.</title>
        <authorList>
            <person name="Cho K."/>
        </authorList>
    </citation>
    <scope>NUCLEOTIDE SEQUENCE [LARGE SCALE GENOMIC DNA]</scope>
    <source>
        <strain evidence="2">LZ3.2</strain>
        <tissue evidence="2">Leaf</tissue>
    </source>
</reference>
<dbReference type="PANTHER" id="PTHR47910:SF2">
    <property type="entry name" value="RIBULOSE BISPHOSPHATE CARBOXYLASE LARGE CHAIN, CATALYTIC DOMAIN-CONTAINING PROTEIN"/>
    <property type="match status" value="1"/>
</dbReference>
<evidence type="ECO:0008006" key="4">
    <source>
        <dbReference type="Google" id="ProtNLM"/>
    </source>
</evidence>
<evidence type="ECO:0000313" key="2">
    <source>
        <dbReference type="EMBL" id="KAG5594042.1"/>
    </source>
</evidence>
<dbReference type="SUPFAM" id="SSF51161">
    <property type="entry name" value="Trimeric LpxA-like enzymes"/>
    <property type="match status" value="1"/>
</dbReference>
<keyword evidence="3" id="KW-1185">Reference proteome</keyword>
<protein>
    <recommendedName>
        <fullName evidence="4">Replication protein A OB domain-containing protein</fullName>
    </recommendedName>
</protein>
<gene>
    <name evidence="2" type="ORF">H5410_035274</name>
</gene>
<dbReference type="PANTHER" id="PTHR47910">
    <property type="entry name" value="RIBULOSE BISPHOSPHATE CARBOXYLASE LARGE CHAIN, CATALYTIC DOMAIN-CONTAINING PROTEIN"/>
    <property type="match status" value="1"/>
</dbReference>
<proteinExistence type="predicted"/>
<dbReference type="SUPFAM" id="SSF50249">
    <property type="entry name" value="Nucleic acid-binding proteins"/>
    <property type="match status" value="2"/>
</dbReference>